<proteinExistence type="predicted"/>
<dbReference type="RefSeq" id="WP_069834919.1">
    <property type="nucleotide sequence ID" value="NZ_MDGQ01000005.1"/>
</dbReference>
<reference evidence="4 5" key="1">
    <citation type="submission" date="2016-08" db="EMBL/GenBank/DDBJ databases">
        <title>Draft genome of Fabibacter sp. strain SK-8.</title>
        <authorList>
            <person name="Wong S.-K."/>
            <person name="Hamasaki K."/>
            <person name="Yoshizawa S."/>
        </authorList>
    </citation>
    <scope>NUCLEOTIDE SEQUENCE [LARGE SCALE GENOMIC DNA]</scope>
    <source>
        <strain evidence="4 5">SK-8</strain>
    </source>
</reference>
<evidence type="ECO:0000256" key="1">
    <source>
        <dbReference type="ARBA" id="ARBA00022603"/>
    </source>
</evidence>
<name>A0A1E5SK15_9BACT</name>
<evidence type="ECO:0000313" key="4">
    <source>
        <dbReference type="EMBL" id="OEJ99458.1"/>
    </source>
</evidence>
<accession>A0A1E5SK15</accession>
<dbReference type="InterPro" id="IPR051128">
    <property type="entry name" value="EgtD_Methyltrsf_superfamily"/>
</dbReference>
<keyword evidence="5" id="KW-1185">Reference proteome</keyword>
<keyword evidence="2 4" id="KW-0808">Transferase</keyword>
<dbReference type="InterPro" id="IPR017804">
    <property type="entry name" value="MeTrfase_EgtD-like"/>
</dbReference>
<dbReference type="InterPro" id="IPR035094">
    <property type="entry name" value="EgtD"/>
</dbReference>
<sequence length="321" mass="36322">MNDSTEALSAFAEDIRTGLNQFPKTLPSRYFYDQIGDELFQRIMDLDEYYLTRAEFEVFVRQKAEILKAFLGDNDNFRLVELGAGDGTKTKVLLSHFVEQKVDFTYSPIDISGHVLAQLKDDLSAEIPSLKVEPIVGEYFSALKELSGNDSTKEVVLFLGSNIGNFDEASGVEFLKHIGANLAAGDMLLIGFDLMKDPRKILSAYNDREGVTKAFNLNLLTRINSELGANFKIDQFDHFPTYDPLTGETKSHIVSKIKQEVFIEALGESIDFEAWEAIHTEVSQKYSYKMIESFAEEAGFRIVKNFTDSNDYFVDSLWEKV</sequence>
<dbReference type="PIRSF" id="PIRSF018005">
    <property type="entry name" value="UCP018005"/>
    <property type="match status" value="1"/>
</dbReference>
<keyword evidence="1 4" id="KW-0489">Methyltransferase</keyword>
<gene>
    <name evidence="4" type="ORF">BFP71_07680</name>
</gene>
<protein>
    <submittedName>
        <fullName evidence="4">Dimethylhistidine N-methyltransferase</fullName>
    </submittedName>
</protein>
<evidence type="ECO:0000256" key="2">
    <source>
        <dbReference type="ARBA" id="ARBA00022679"/>
    </source>
</evidence>
<evidence type="ECO:0000313" key="5">
    <source>
        <dbReference type="Proteomes" id="UP000095552"/>
    </source>
</evidence>
<dbReference type="PANTHER" id="PTHR43397:SF1">
    <property type="entry name" value="ERGOTHIONEINE BIOSYNTHESIS PROTEIN 1"/>
    <property type="match status" value="1"/>
</dbReference>
<dbReference type="SUPFAM" id="SSF53335">
    <property type="entry name" value="S-adenosyl-L-methionine-dependent methyltransferases"/>
    <property type="match status" value="1"/>
</dbReference>
<dbReference type="GO" id="GO:0008168">
    <property type="term" value="F:methyltransferase activity"/>
    <property type="evidence" value="ECO:0007669"/>
    <property type="project" value="UniProtKB-KW"/>
</dbReference>
<dbReference type="OrthoDB" id="5289726at2"/>
<dbReference type="EMBL" id="MDGQ01000005">
    <property type="protein sequence ID" value="OEJ99458.1"/>
    <property type="molecule type" value="Genomic_DNA"/>
</dbReference>
<comment type="caution">
    <text evidence="4">The sequence shown here is derived from an EMBL/GenBank/DDBJ whole genome shotgun (WGS) entry which is preliminary data.</text>
</comment>
<dbReference type="PANTHER" id="PTHR43397">
    <property type="entry name" value="ERGOTHIONEINE BIOSYNTHESIS PROTEIN 1"/>
    <property type="match status" value="1"/>
</dbReference>
<dbReference type="InterPro" id="IPR029063">
    <property type="entry name" value="SAM-dependent_MTases_sf"/>
</dbReference>
<feature type="domain" description="Histidine-specific methyltransferase SAM-dependent" evidence="3">
    <location>
        <begin position="11"/>
        <end position="319"/>
    </location>
</feature>
<dbReference type="Proteomes" id="UP000095552">
    <property type="component" value="Unassembled WGS sequence"/>
</dbReference>
<dbReference type="AlphaFoldDB" id="A0A1E5SK15"/>
<evidence type="ECO:0000259" key="3">
    <source>
        <dbReference type="Pfam" id="PF10017"/>
    </source>
</evidence>
<organism evidence="4 5">
    <name type="scientific">Roseivirga misakiensis</name>
    <dbReference type="NCBI Taxonomy" id="1563681"/>
    <lineage>
        <taxon>Bacteria</taxon>
        <taxon>Pseudomonadati</taxon>
        <taxon>Bacteroidota</taxon>
        <taxon>Cytophagia</taxon>
        <taxon>Cytophagales</taxon>
        <taxon>Roseivirgaceae</taxon>
        <taxon>Roseivirga</taxon>
    </lineage>
</organism>
<dbReference type="NCBIfam" id="TIGR03438">
    <property type="entry name" value="egtD_ergothio"/>
    <property type="match status" value="1"/>
</dbReference>
<dbReference type="STRING" id="1563681.BFP71_07680"/>
<dbReference type="Pfam" id="PF10017">
    <property type="entry name" value="Methyltransf_33"/>
    <property type="match status" value="1"/>
</dbReference>
<dbReference type="Gene3D" id="3.40.50.150">
    <property type="entry name" value="Vaccinia Virus protein VP39"/>
    <property type="match status" value="1"/>
</dbReference>
<dbReference type="InterPro" id="IPR019257">
    <property type="entry name" value="MeTrfase_dom"/>
</dbReference>
<dbReference type="GO" id="GO:0032259">
    <property type="term" value="P:methylation"/>
    <property type="evidence" value="ECO:0007669"/>
    <property type="project" value="UniProtKB-KW"/>
</dbReference>